<dbReference type="OrthoDB" id="3681087at2759"/>
<sequence>MSAIRALVISDTHNTWPYTLQDFKAAVDVFIHCGDVTQYGGLPNIRRVIENIKTVNAELKLVIAGNHDVDLDPVWLAKFAEDDDDIQVGAECLALLESQQAHGLHYLDEGMHAFTLTDGRSFTVYASPYTPAFGEFAFLYGTEEDRFNDGTYKLPEEVDLVITHGPPAFSGLAGYKLDVNKQGEHCGCEKLANALARARPRLCCFGHIHEGRGAAKIDWASWTLANGICEGRDKLASTRKDTETLLVNAAVSGDGEGWLSLRRTTRPTKTDKVIHRRAAYVSNKKRFGSIQRRKTCQ</sequence>
<reference evidence="2" key="1">
    <citation type="submission" date="2019-04" db="EMBL/GenBank/DDBJ databases">
        <title>Sequencing of skin fungus with MAO and IRED activity.</title>
        <authorList>
            <person name="Marsaioli A.J."/>
            <person name="Bonatto J.M.C."/>
            <person name="Reis Junior O."/>
        </authorList>
    </citation>
    <scope>NUCLEOTIDE SEQUENCE</scope>
    <source>
        <strain evidence="2">30M1</strain>
    </source>
</reference>
<name>A0A9P4TDY4_CURKU</name>
<dbReference type="Pfam" id="PF00149">
    <property type="entry name" value="Metallophos"/>
    <property type="match status" value="1"/>
</dbReference>
<dbReference type="CDD" id="cd07379">
    <property type="entry name" value="MPP_239FB"/>
    <property type="match status" value="1"/>
</dbReference>
<keyword evidence="3" id="KW-1185">Reference proteome</keyword>
<dbReference type="EMBL" id="SWKU01000012">
    <property type="protein sequence ID" value="KAF3001848.1"/>
    <property type="molecule type" value="Genomic_DNA"/>
</dbReference>
<evidence type="ECO:0000259" key="1">
    <source>
        <dbReference type="Pfam" id="PF00149"/>
    </source>
</evidence>
<dbReference type="AlphaFoldDB" id="A0A9P4TDY4"/>
<gene>
    <name evidence="2" type="ORF">E8E13_004352</name>
</gene>
<dbReference type="GO" id="GO:0016787">
    <property type="term" value="F:hydrolase activity"/>
    <property type="evidence" value="ECO:0007669"/>
    <property type="project" value="InterPro"/>
</dbReference>
<dbReference type="InterPro" id="IPR004843">
    <property type="entry name" value="Calcineurin-like_PHP"/>
</dbReference>
<dbReference type="SUPFAM" id="SSF56300">
    <property type="entry name" value="Metallo-dependent phosphatases"/>
    <property type="match status" value="1"/>
</dbReference>
<dbReference type="PANTHER" id="PTHR12905">
    <property type="entry name" value="METALLOPHOSPHOESTERASE"/>
    <property type="match status" value="1"/>
</dbReference>
<proteinExistence type="predicted"/>
<dbReference type="Gene3D" id="3.60.21.10">
    <property type="match status" value="1"/>
</dbReference>
<comment type="caution">
    <text evidence="2">The sequence shown here is derived from an EMBL/GenBank/DDBJ whole genome shotgun (WGS) entry which is preliminary data.</text>
</comment>
<protein>
    <recommendedName>
        <fullName evidence="1">Calcineurin-like phosphoesterase domain-containing protein</fullName>
    </recommendedName>
</protein>
<feature type="domain" description="Calcineurin-like phosphoesterase" evidence="1">
    <location>
        <begin position="5"/>
        <end position="210"/>
    </location>
</feature>
<evidence type="ECO:0000313" key="2">
    <source>
        <dbReference type="EMBL" id="KAF3001848.1"/>
    </source>
</evidence>
<evidence type="ECO:0000313" key="3">
    <source>
        <dbReference type="Proteomes" id="UP000801428"/>
    </source>
</evidence>
<dbReference type="InterPro" id="IPR029052">
    <property type="entry name" value="Metallo-depent_PP-like"/>
</dbReference>
<organism evidence="2 3">
    <name type="scientific">Curvularia kusanoi</name>
    <name type="common">Cochliobolus kusanoi</name>
    <dbReference type="NCBI Taxonomy" id="90978"/>
    <lineage>
        <taxon>Eukaryota</taxon>
        <taxon>Fungi</taxon>
        <taxon>Dikarya</taxon>
        <taxon>Ascomycota</taxon>
        <taxon>Pezizomycotina</taxon>
        <taxon>Dothideomycetes</taxon>
        <taxon>Pleosporomycetidae</taxon>
        <taxon>Pleosporales</taxon>
        <taxon>Pleosporineae</taxon>
        <taxon>Pleosporaceae</taxon>
        <taxon>Curvularia</taxon>
    </lineage>
</organism>
<accession>A0A9P4TDY4</accession>
<dbReference type="InterPro" id="IPR051693">
    <property type="entry name" value="UPF0046_metallophosphoest"/>
</dbReference>
<dbReference type="PANTHER" id="PTHR12905:SF0">
    <property type="entry name" value="CALCINEURIN-LIKE PHOSPHOESTERASE DOMAIN-CONTAINING PROTEIN"/>
    <property type="match status" value="1"/>
</dbReference>
<dbReference type="Proteomes" id="UP000801428">
    <property type="component" value="Unassembled WGS sequence"/>
</dbReference>